<feature type="region of interest" description="Disordered" evidence="1">
    <location>
        <begin position="142"/>
        <end position="249"/>
    </location>
</feature>
<sequence length="359" mass="37431">MDTSGRKDRGPGTRTRPSAADLGGCAVLPLSGPASRHLVRGRQAHGRVRTCVRSSPAPHCDRTAVGSTDRALSRGHHRQHLPAPPSPFLLGSQWEGPATCASSSVTGWGSLRFEQTPDLVSRDTGTGPGPDLRTARFLKEIQSQQGSEREPGSGPAEAARPGREAGQQRRAAGGGRGGRPPSEHSSLSTSRPGPPKPPLPTLQIRAPHPGQVPVQVPTGSRARGRGRGGAAGSWACPSPGSAAGPGGPAARLYAISKQFLLPGSTRPPRYRANLRKHPVRRREAPGTASIGEATTSSLSLWRVRWGRVWGTASRAPPELRPDPPSEAQEEARAGSGTGLSGRGSRLLRGVGEGGQAPRP</sequence>
<feature type="compositionally biased region" description="Low complexity" evidence="1">
    <location>
        <begin position="232"/>
        <end position="242"/>
    </location>
</feature>
<feature type="region of interest" description="Disordered" evidence="1">
    <location>
        <begin position="1"/>
        <end position="24"/>
    </location>
</feature>
<dbReference type="AlphaFoldDB" id="M3Z4Y3"/>
<protein>
    <submittedName>
        <fullName evidence="2">Uncharacterized protein</fullName>
    </submittedName>
</protein>
<accession>M3Z4Y3</accession>
<organism evidence="2">
    <name type="scientific">Mustela putorius furo</name>
    <name type="common">European domestic ferret</name>
    <name type="synonym">Mustela furo</name>
    <dbReference type="NCBI Taxonomy" id="9669"/>
    <lineage>
        <taxon>Eukaryota</taxon>
        <taxon>Metazoa</taxon>
        <taxon>Chordata</taxon>
        <taxon>Craniata</taxon>
        <taxon>Vertebrata</taxon>
        <taxon>Euteleostomi</taxon>
        <taxon>Mammalia</taxon>
        <taxon>Eutheria</taxon>
        <taxon>Laurasiatheria</taxon>
        <taxon>Carnivora</taxon>
        <taxon>Caniformia</taxon>
        <taxon>Musteloidea</taxon>
        <taxon>Mustelidae</taxon>
        <taxon>Mustelinae</taxon>
        <taxon>Mustela</taxon>
    </lineage>
</organism>
<name>M3Z4Y3_MUSPF</name>
<feature type="compositionally biased region" description="Gly residues" evidence="1">
    <location>
        <begin position="350"/>
        <end position="359"/>
    </location>
</feature>
<feature type="compositionally biased region" description="Basic and acidic residues" evidence="1">
    <location>
        <begin position="1"/>
        <end position="11"/>
    </location>
</feature>
<feature type="region of interest" description="Disordered" evidence="1">
    <location>
        <begin position="47"/>
        <end position="94"/>
    </location>
</feature>
<dbReference type="InParanoid" id="M3Z4Y3"/>
<dbReference type="HOGENOM" id="CLU_771507_0_0_1"/>
<dbReference type="Ensembl" id="ENSMPUT00000018917.1">
    <property type="protein sequence ID" value="ENSMPUP00000018645.1"/>
    <property type="gene ID" value="ENSMPUG00000018765.1"/>
</dbReference>
<reference evidence="2" key="1">
    <citation type="submission" date="2024-06" db="UniProtKB">
        <authorList>
            <consortium name="Ensembl"/>
        </authorList>
    </citation>
    <scope>IDENTIFICATION</scope>
</reference>
<feature type="region of interest" description="Disordered" evidence="1">
    <location>
        <begin position="312"/>
        <end position="359"/>
    </location>
</feature>
<evidence type="ECO:0000313" key="2">
    <source>
        <dbReference type="Ensembl" id="ENSMPUP00000018645.1"/>
    </source>
</evidence>
<evidence type="ECO:0000256" key="1">
    <source>
        <dbReference type="SAM" id="MobiDB-lite"/>
    </source>
</evidence>
<dbReference type="EMBL" id="AEYP01086347">
    <property type="status" value="NOT_ANNOTATED_CDS"/>
    <property type="molecule type" value="Genomic_DNA"/>
</dbReference>
<proteinExistence type="predicted"/>